<gene>
    <name evidence="2" type="ORF">SAMN05892877_11972</name>
</gene>
<dbReference type="RefSeq" id="WP_097142385.1">
    <property type="nucleotide sequence ID" value="NZ_OBQD01000019.1"/>
</dbReference>
<dbReference type="Gene3D" id="3.50.50.60">
    <property type="entry name" value="FAD/NAD(P)-binding domain"/>
    <property type="match status" value="1"/>
</dbReference>
<dbReference type="PANTHER" id="PTHR40254:SF1">
    <property type="entry name" value="BLR0577 PROTEIN"/>
    <property type="match status" value="1"/>
</dbReference>
<protein>
    <submittedName>
        <fullName evidence="2">Uncharacterized NAD(P)/FAD-binding protein YdhS</fullName>
    </submittedName>
</protein>
<evidence type="ECO:0000313" key="3">
    <source>
        <dbReference type="Proteomes" id="UP000219167"/>
    </source>
</evidence>
<proteinExistence type="predicted"/>
<organism evidence="2 3">
    <name type="scientific">Rhizobium subbaraonis</name>
    <dbReference type="NCBI Taxonomy" id="908946"/>
    <lineage>
        <taxon>Bacteria</taxon>
        <taxon>Pseudomonadati</taxon>
        <taxon>Pseudomonadota</taxon>
        <taxon>Alphaproteobacteria</taxon>
        <taxon>Hyphomicrobiales</taxon>
        <taxon>Rhizobiaceae</taxon>
        <taxon>Rhizobium/Agrobacterium group</taxon>
        <taxon>Rhizobium</taxon>
    </lineage>
</organism>
<dbReference type="AlphaFoldDB" id="A0A285UVW1"/>
<dbReference type="InterPro" id="IPR038732">
    <property type="entry name" value="HpyO/CreE_NAD-binding"/>
</dbReference>
<keyword evidence="3" id="KW-1185">Reference proteome</keyword>
<dbReference type="OrthoDB" id="101972at2"/>
<dbReference type="SUPFAM" id="SSF51905">
    <property type="entry name" value="FAD/NAD(P)-binding domain"/>
    <property type="match status" value="1"/>
</dbReference>
<sequence length="462" mass="49491">MTTDTDVAVIGSGFSAAALAINLVNRLAPTARVSLVGRKAKWGRGIAYSTRADCHLLNVTAARMSLFADQPDHFVQWLSQNGYAQAGDEFIPRQVYGRYIGSCLDTALEPSGNRAALHIVDAEVADAEITAEGGFRLMLTDGVTLSAGAAALCTGAGFRRLPIPEDAIAPGARQSIVDDPWQDEWWERLPKDADILLVGTGLTMIDQCLLLKARGFEGRLLAVSRRGLLPQPHLTPRKQPGDPVLSPGTGEVSGMLSRLRASARQEGDWRKVTDGLRPVTQALWTGLSASQRQRFLRHAAPYWNVHRHRMAPSVAAEIAELRNAGRLVVHRGRPASVRAVEGQIEVEIRGRANTTLCVDALVNCSGLERCTIDASPLLANLSKRGLVTADPLGLGIWVDDASACLPASEPKPPLYALGLLTAGRHWEITAVPDIRVQAAAVAAAIAGRIGRARPADEGAVRI</sequence>
<dbReference type="Pfam" id="PF13454">
    <property type="entry name" value="NAD_binding_9"/>
    <property type="match status" value="1"/>
</dbReference>
<dbReference type="EMBL" id="OBQD01000019">
    <property type="protein sequence ID" value="SOC45959.1"/>
    <property type="molecule type" value="Genomic_DNA"/>
</dbReference>
<reference evidence="2 3" key="1">
    <citation type="submission" date="2017-08" db="EMBL/GenBank/DDBJ databases">
        <authorList>
            <person name="de Groot N.N."/>
        </authorList>
    </citation>
    <scope>NUCLEOTIDE SEQUENCE [LARGE SCALE GENOMIC DNA]</scope>
    <source>
        <strain evidence="2 3">JC85</strain>
    </source>
</reference>
<accession>A0A285UVW1</accession>
<dbReference type="PANTHER" id="PTHR40254">
    <property type="entry name" value="BLR0577 PROTEIN"/>
    <property type="match status" value="1"/>
</dbReference>
<dbReference type="InterPro" id="IPR052189">
    <property type="entry name" value="L-asp_N-monooxygenase_NS-form"/>
</dbReference>
<feature type="domain" description="FAD-dependent urate hydroxylase HpyO/Asp monooxygenase CreE-like FAD/NAD(P)-binding" evidence="1">
    <location>
        <begin position="8"/>
        <end position="156"/>
    </location>
</feature>
<evidence type="ECO:0000313" key="2">
    <source>
        <dbReference type="EMBL" id="SOC45959.1"/>
    </source>
</evidence>
<dbReference type="InterPro" id="IPR036188">
    <property type="entry name" value="FAD/NAD-bd_sf"/>
</dbReference>
<name>A0A285UVW1_9HYPH</name>
<evidence type="ECO:0000259" key="1">
    <source>
        <dbReference type="Pfam" id="PF13454"/>
    </source>
</evidence>
<dbReference type="Proteomes" id="UP000219167">
    <property type="component" value="Unassembled WGS sequence"/>
</dbReference>